<keyword evidence="7 8" id="KW-0472">Membrane</keyword>
<keyword evidence="3" id="KW-0813">Transport</keyword>
<dbReference type="Pfam" id="PF01032">
    <property type="entry name" value="FecCD"/>
    <property type="match status" value="1"/>
</dbReference>
<comment type="subcellular location">
    <subcellularLocation>
        <location evidence="1">Cell membrane</location>
        <topology evidence="1">Multi-pass membrane protein</topology>
    </subcellularLocation>
</comment>
<feature type="transmembrane region" description="Helical" evidence="8">
    <location>
        <begin position="262"/>
        <end position="289"/>
    </location>
</feature>
<dbReference type="RefSeq" id="WP_152803592.1">
    <property type="nucleotide sequence ID" value="NZ_WHNX01000010.1"/>
</dbReference>
<comment type="caution">
    <text evidence="9">The sequence shown here is derived from an EMBL/GenBank/DDBJ whole genome shotgun (WGS) entry which is preliminary data.</text>
</comment>
<evidence type="ECO:0000256" key="8">
    <source>
        <dbReference type="SAM" id="Phobius"/>
    </source>
</evidence>
<evidence type="ECO:0000256" key="2">
    <source>
        <dbReference type="ARBA" id="ARBA00007935"/>
    </source>
</evidence>
<evidence type="ECO:0000313" key="9">
    <source>
        <dbReference type="EMBL" id="MPW25788.1"/>
    </source>
</evidence>
<dbReference type="Proteomes" id="UP000440004">
    <property type="component" value="Unassembled WGS sequence"/>
</dbReference>
<dbReference type="FunFam" id="1.10.3470.10:FF:000001">
    <property type="entry name" value="Vitamin B12 ABC transporter permease BtuC"/>
    <property type="match status" value="1"/>
</dbReference>
<dbReference type="InterPro" id="IPR000522">
    <property type="entry name" value="ABC_transptr_permease_BtuC"/>
</dbReference>
<feature type="transmembrane region" description="Helical" evidence="8">
    <location>
        <begin position="301"/>
        <end position="318"/>
    </location>
</feature>
<feature type="transmembrane region" description="Helical" evidence="8">
    <location>
        <begin position="21"/>
        <end position="39"/>
    </location>
</feature>
<feature type="transmembrane region" description="Helical" evidence="8">
    <location>
        <begin position="214"/>
        <end position="235"/>
    </location>
</feature>
<evidence type="ECO:0000313" key="10">
    <source>
        <dbReference type="Proteomes" id="UP000440004"/>
    </source>
</evidence>
<gene>
    <name evidence="9" type="ORF">GC105_08295</name>
</gene>
<protein>
    <submittedName>
        <fullName evidence="9">Iron chelate uptake ABC transporter family permease subunit</fullName>
    </submittedName>
</protein>
<dbReference type="GO" id="GO:0022857">
    <property type="term" value="F:transmembrane transporter activity"/>
    <property type="evidence" value="ECO:0007669"/>
    <property type="project" value="InterPro"/>
</dbReference>
<evidence type="ECO:0000256" key="3">
    <source>
        <dbReference type="ARBA" id="ARBA00022448"/>
    </source>
</evidence>
<name>A0A6A7K8I9_9FIRM</name>
<evidence type="ECO:0000256" key="6">
    <source>
        <dbReference type="ARBA" id="ARBA00022989"/>
    </source>
</evidence>
<feature type="transmembrane region" description="Helical" evidence="8">
    <location>
        <begin position="174"/>
        <end position="194"/>
    </location>
</feature>
<keyword evidence="5 8" id="KW-0812">Transmembrane</keyword>
<reference evidence="9 10" key="1">
    <citation type="submission" date="2019-10" db="EMBL/GenBank/DDBJ databases">
        <title>Alkalibaculum tamaniensis sp.nov., a new alkaliphilic acetogen, isolated on methoxylated aromatics from a mud volcano.</title>
        <authorList>
            <person name="Khomyakova M.A."/>
            <person name="Merkel A.Y."/>
            <person name="Bonch-Osmolovskaya E.A."/>
            <person name="Slobodkin A.I."/>
        </authorList>
    </citation>
    <scope>NUCLEOTIDE SEQUENCE [LARGE SCALE GENOMIC DNA]</scope>
    <source>
        <strain evidence="9 10">M08DMB</strain>
    </source>
</reference>
<feature type="transmembrane region" description="Helical" evidence="8">
    <location>
        <begin position="75"/>
        <end position="96"/>
    </location>
</feature>
<keyword evidence="10" id="KW-1185">Reference proteome</keyword>
<dbReference type="SUPFAM" id="SSF81345">
    <property type="entry name" value="ABC transporter involved in vitamin B12 uptake, BtuC"/>
    <property type="match status" value="1"/>
</dbReference>
<proteinExistence type="inferred from homology"/>
<comment type="similarity">
    <text evidence="2">Belongs to the binding-protein-dependent transport system permease family. FecCD subfamily.</text>
</comment>
<accession>A0A6A7K8I9</accession>
<feature type="transmembrane region" description="Helical" evidence="8">
    <location>
        <begin position="142"/>
        <end position="162"/>
    </location>
</feature>
<dbReference type="InterPro" id="IPR037294">
    <property type="entry name" value="ABC_BtuC-like"/>
</dbReference>
<evidence type="ECO:0000256" key="1">
    <source>
        <dbReference type="ARBA" id="ARBA00004651"/>
    </source>
</evidence>
<keyword evidence="4" id="KW-1003">Cell membrane</keyword>
<evidence type="ECO:0000256" key="7">
    <source>
        <dbReference type="ARBA" id="ARBA00023136"/>
    </source>
</evidence>
<organism evidence="9 10">
    <name type="scientific">Alkalibaculum sporogenes</name>
    <dbReference type="NCBI Taxonomy" id="2655001"/>
    <lineage>
        <taxon>Bacteria</taxon>
        <taxon>Bacillati</taxon>
        <taxon>Bacillota</taxon>
        <taxon>Clostridia</taxon>
        <taxon>Eubacteriales</taxon>
        <taxon>Eubacteriaceae</taxon>
        <taxon>Alkalibaculum</taxon>
    </lineage>
</organism>
<dbReference type="AlphaFoldDB" id="A0A6A7K8I9"/>
<evidence type="ECO:0000256" key="4">
    <source>
        <dbReference type="ARBA" id="ARBA00022475"/>
    </source>
</evidence>
<keyword evidence="6 8" id="KW-1133">Transmembrane helix</keyword>
<dbReference type="GO" id="GO:0033214">
    <property type="term" value="P:siderophore-iron import into cell"/>
    <property type="evidence" value="ECO:0007669"/>
    <property type="project" value="TreeGrafter"/>
</dbReference>
<dbReference type="PANTHER" id="PTHR30472:SF25">
    <property type="entry name" value="ABC TRANSPORTER PERMEASE PROTEIN MJ0876-RELATED"/>
    <property type="match status" value="1"/>
</dbReference>
<dbReference type="GO" id="GO:0005886">
    <property type="term" value="C:plasma membrane"/>
    <property type="evidence" value="ECO:0007669"/>
    <property type="project" value="UniProtKB-SubCell"/>
</dbReference>
<evidence type="ECO:0000256" key="5">
    <source>
        <dbReference type="ARBA" id="ARBA00022692"/>
    </source>
</evidence>
<sequence length="360" mass="38156">MNSIKNTACREDYNHYVKRKVLVIIILAMMTLVVALYALCSGSADIPVIEVVKALLGLGTEKSVIVTVGIRLPRVIMAIISGIGLAMAGCIMQSILKNPLASASTLGISQGAAFGAAIAITYLGAGQIMSNTSGAVAISNPYLTTICAFIGAMIVTFVILGLSKYRNVTPETMILAGVALSSLFSGATALLQYFSSDVQMAAIVFWTFGDLGRVSMKEIGVVTFVTGLSFIYFIFNRWNYNALESGEHTATGLGVNVPKVRLLGMTIASVSAATIVSFVGIINFIGLIAPHIMRRFVGNDYRFLLPSSAIMGALLLLVSDTFARMIISPVILPIGAITSFLGAPLFLYLIFKGVGQNAKN</sequence>
<feature type="transmembrane region" description="Helical" evidence="8">
    <location>
        <begin position="108"/>
        <end position="130"/>
    </location>
</feature>
<dbReference type="EMBL" id="WHNX01000010">
    <property type="protein sequence ID" value="MPW25788.1"/>
    <property type="molecule type" value="Genomic_DNA"/>
</dbReference>
<dbReference type="Gene3D" id="1.10.3470.10">
    <property type="entry name" value="ABC transporter involved in vitamin B12 uptake, BtuC"/>
    <property type="match status" value="1"/>
</dbReference>
<feature type="transmembrane region" description="Helical" evidence="8">
    <location>
        <begin position="330"/>
        <end position="351"/>
    </location>
</feature>
<dbReference type="PANTHER" id="PTHR30472">
    <property type="entry name" value="FERRIC ENTEROBACTIN TRANSPORT SYSTEM PERMEASE PROTEIN"/>
    <property type="match status" value="1"/>
</dbReference>
<dbReference type="CDD" id="cd06550">
    <property type="entry name" value="TM_ABC_iron-siderophores_like"/>
    <property type="match status" value="1"/>
</dbReference>